<accession>A0A369J0A6</accession>
<dbReference type="EMBL" id="LUEZ02000158">
    <property type="protein sequence ID" value="RDB15431.1"/>
    <property type="molecule type" value="Genomic_DNA"/>
</dbReference>
<protein>
    <submittedName>
        <fullName evidence="1">Uncharacterized protein</fullName>
    </submittedName>
</protein>
<keyword evidence="2" id="KW-1185">Reference proteome</keyword>
<dbReference type="InParanoid" id="A0A369J0A6"/>
<sequence>MDPETPTSESLGTSKEIAPRLFRFADWAPIQDNESPESKEFYQGDGVSQRMGAVRHLIAYIRVNWNNYASLMDGLRAFIGEGQVEPPSEEDRRNLDGVLFSLKQWTNRQQGVPSAQINDYNVTRLYTSDFGFRHIFRRVDSVLRKGVGLEQERDLQSAVFLIELFNIDLFNYVSVTPDANNFQGVVYRGVCVSNEQLQEFIDLAAKPIPERCWAIPLTITSASINRERAIAFAKAEVRQQPDRHLFLWRIHVVELEPELLRVYREQFPTSVVSSICAVPIGDLSPFPAEVEVVLRGPFFQLIRMAEEDVEEAGNVYVMDSLMLNTNRDHPSTMELGDNTGEKARQLFGCLVSMGRAKACQGLAKEFDLLGDVEQYRDIYEEEEARLRTITASG</sequence>
<evidence type="ECO:0000313" key="2">
    <source>
        <dbReference type="Proteomes" id="UP000076154"/>
    </source>
</evidence>
<dbReference type="Proteomes" id="UP000076154">
    <property type="component" value="Unassembled WGS sequence"/>
</dbReference>
<dbReference type="OrthoDB" id="2890956at2759"/>
<organism evidence="1 2">
    <name type="scientific">Hypsizygus marmoreus</name>
    <name type="common">White beech mushroom</name>
    <name type="synonym">Agaricus marmoreus</name>
    <dbReference type="NCBI Taxonomy" id="39966"/>
    <lineage>
        <taxon>Eukaryota</taxon>
        <taxon>Fungi</taxon>
        <taxon>Dikarya</taxon>
        <taxon>Basidiomycota</taxon>
        <taxon>Agaricomycotina</taxon>
        <taxon>Agaricomycetes</taxon>
        <taxon>Agaricomycetidae</taxon>
        <taxon>Agaricales</taxon>
        <taxon>Tricholomatineae</taxon>
        <taxon>Lyophyllaceae</taxon>
        <taxon>Hypsizygus</taxon>
    </lineage>
</organism>
<dbReference type="AlphaFoldDB" id="A0A369J0A6"/>
<reference evidence="1" key="1">
    <citation type="submission" date="2018-04" db="EMBL/GenBank/DDBJ databases">
        <title>Whole genome sequencing of Hypsizygus marmoreus.</title>
        <authorList>
            <person name="Choi I.-G."/>
            <person name="Min B."/>
            <person name="Kim J.-G."/>
            <person name="Kim S."/>
            <person name="Oh Y.-L."/>
            <person name="Kong W.-S."/>
            <person name="Park H."/>
            <person name="Jeong J."/>
            <person name="Song E.-S."/>
        </authorList>
    </citation>
    <scope>NUCLEOTIDE SEQUENCE [LARGE SCALE GENOMIC DNA]</scope>
    <source>
        <strain evidence="1">51987-8</strain>
    </source>
</reference>
<name>A0A369J0A6_HYPMA</name>
<gene>
    <name evidence="1" type="ORF">Hypma_004176</name>
</gene>
<proteinExistence type="predicted"/>
<comment type="caution">
    <text evidence="1">The sequence shown here is derived from an EMBL/GenBank/DDBJ whole genome shotgun (WGS) entry which is preliminary data.</text>
</comment>
<evidence type="ECO:0000313" key="1">
    <source>
        <dbReference type="EMBL" id="RDB15431.1"/>
    </source>
</evidence>